<evidence type="ECO:0000313" key="1">
    <source>
        <dbReference type="EMBL" id="KAI3666924.1"/>
    </source>
</evidence>
<reference evidence="2" key="1">
    <citation type="journal article" date="2022" name="Mol. Ecol. Resour.">
        <title>The genomes of chicory, endive, great burdock and yacon provide insights into Asteraceae palaeo-polyploidization history and plant inulin production.</title>
        <authorList>
            <person name="Fan W."/>
            <person name="Wang S."/>
            <person name="Wang H."/>
            <person name="Wang A."/>
            <person name="Jiang F."/>
            <person name="Liu H."/>
            <person name="Zhao H."/>
            <person name="Xu D."/>
            <person name="Zhang Y."/>
        </authorList>
    </citation>
    <scope>NUCLEOTIDE SEQUENCE [LARGE SCALE GENOMIC DNA]</scope>
    <source>
        <strain evidence="2">cv. Niubang</strain>
    </source>
</reference>
<protein>
    <submittedName>
        <fullName evidence="1">Uncharacterized protein</fullName>
    </submittedName>
</protein>
<name>A0ACB8XHF1_ARCLA</name>
<dbReference type="Proteomes" id="UP001055879">
    <property type="component" value="Linkage Group LG17"/>
</dbReference>
<accession>A0ACB8XHF1</accession>
<evidence type="ECO:0000313" key="2">
    <source>
        <dbReference type="Proteomes" id="UP001055879"/>
    </source>
</evidence>
<reference evidence="1 2" key="2">
    <citation type="journal article" date="2022" name="Mol. Ecol. Resour.">
        <title>The genomes of chicory, endive, great burdock and yacon provide insights into Asteraceae paleo-polyploidization history and plant inulin production.</title>
        <authorList>
            <person name="Fan W."/>
            <person name="Wang S."/>
            <person name="Wang H."/>
            <person name="Wang A."/>
            <person name="Jiang F."/>
            <person name="Liu H."/>
            <person name="Zhao H."/>
            <person name="Xu D."/>
            <person name="Zhang Y."/>
        </authorList>
    </citation>
    <scope>NUCLEOTIDE SEQUENCE [LARGE SCALE GENOMIC DNA]</scope>
    <source>
        <strain evidence="2">cv. Niubang</strain>
    </source>
</reference>
<proteinExistence type="predicted"/>
<keyword evidence="2" id="KW-1185">Reference proteome</keyword>
<sequence length="147" mass="16459">MDFIGSYWFSGKASKEMDDVTKDISDVPKKIAGGANKMVNSVTGKKQKPLSELLHEYELPAEAIGKRGRAAIGDVMEMGGRWLKKSWEMGGRGLEMSWEMGGRRLKKSQWEGVGNRAVRKPNLAWEHNSSLNTTMWITCMGIHVTWG</sequence>
<gene>
    <name evidence="1" type="ORF">L6452_41965</name>
</gene>
<organism evidence="1 2">
    <name type="scientific">Arctium lappa</name>
    <name type="common">Greater burdock</name>
    <name type="synonym">Lappa major</name>
    <dbReference type="NCBI Taxonomy" id="4217"/>
    <lineage>
        <taxon>Eukaryota</taxon>
        <taxon>Viridiplantae</taxon>
        <taxon>Streptophyta</taxon>
        <taxon>Embryophyta</taxon>
        <taxon>Tracheophyta</taxon>
        <taxon>Spermatophyta</taxon>
        <taxon>Magnoliopsida</taxon>
        <taxon>eudicotyledons</taxon>
        <taxon>Gunneridae</taxon>
        <taxon>Pentapetalae</taxon>
        <taxon>asterids</taxon>
        <taxon>campanulids</taxon>
        <taxon>Asterales</taxon>
        <taxon>Asteraceae</taxon>
        <taxon>Carduoideae</taxon>
        <taxon>Cardueae</taxon>
        <taxon>Arctiinae</taxon>
        <taxon>Arctium</taxon>
    </lineage>
</organism>
<comment type="caution">
    <text evidence="1">The sequence shown here is derived from an EMBL/GenBank/DDBJ whole genome shotgun (WGS) entry which is preliminary data.</text>
</comment>
<dbReference type="EMBL" id="CM042063">
    <property type="protein sequence ID" value="KAI3666924.1"/>
    <property type="molecule type" value="Genomic_DNA"/>
</dbReference>